<evidence type="ECO:0000256" key="5">
    <source>
        <dbReference type="ARBA" id="ARBA00022606"/>
    </source>
</evidence>
<dbReference type="PROSITE" id="PS50112">
    <property type="entry name" value="PAS"/>
    <property type="match status" value="1"/>
</dbReference>
<dbReference type="Gene3D" id="3.30.450.20">
    <property type="entry name" value="PAS domain"/>
    <property type="match status" value="2"/>
</dbReference>
<dbReference type="Pfam" id="PF13185">
    <property type="entry name" value="GAF_2"/>
    <property type="match status" value="1"/>
</dbReference>
<dbReference type="Pfam" id="PF07536">
    <property type="entry name" value="HWE_HK"/>
    <property type="match status" value="1"/>
</dbReference>
<keyword evidence="13" id="KW-0157">Chromophore</keyword>
<dbReference type="Pfam" id="PF08447">
    <property type="entry name" value="PAS_3"/>
    <property type="match status" value="1"/>
</dbReference>
<sequence length="684" mass="74523">MVPDTQEQTLLRQQTVLARFGEFALKSEDLDEILTEACRLVGEAMGTELAKVVELQPDGETLLVRAGIGWQPGVVGHCRLHLRDGTSEAYSIQAAGPVISTDITKERRFRLPAFLIDHGVKALVNVTILGASGSPPFGMLQVDSREPRQFTGGDVDFLRSYANLLASAVARLRMFEGIRRSEARLRASLDRQEAALETGVIGFFTWDLPSGTITADKRFARFYGLDPDALAGGMPLEAIMRHIHPEDRAAVEAGTAKALQSVDSYVKEFRLIHPDGAIRWVMVRGHCYAQAEGRPICYTGTAVDVTALKESEAALRRVNEALEARVADRTHALSEANARLQAEAAARERVQYALQQAHRMETVVAHLPIGAGLVAPSGRIIVGNPEFQRLLPRAGIPSTEPLARTEWLGWHPDGRMIAPEDFPGARALRGELALNIDFLHREVGQSGHWRRVSGIPIHGEANEVVAALIVIVDVHQEKLASERQALLTREVDHRAKNMLAVVQAALRLTRAPDTESFIRAIEGRVAALARAQTLLSADRWAGADLHRVLEGELAAFLGHEASGPQARLDGPRLVLPPGAAQPFSMAIHELATNAIKYGALSAPTGRLAITWSLDTGCDVLRLRWQETGGPRLEGPPRRLGFGSRVLAGTLRDQLGGRIAVEWKETGLVCDIEVALARLRQAAPI</sequence>
<keyword evidence="7" id="KW-0288">FMN</keyword>
<dbReference type="PANTHER" id="PTHR41523:SF8">
    <property type="entry name" value="ETHYLENE RESPONSE SENSOR PROTEIN"/>
    <property type="match status" value="1"/>
</dbReference>
<keyword evidence="4" id="KW-0597">Phosphoprotein</keyword>
<evidence type="ECO:0000256" key="1">
    <source>
        <dbReference type="ARBA" id="ARBA00000085"/>
    </source>
</evidence>
<keyword evidence="14" id="KW-0843">Virulence</keyword>
<keyword evidence="11" id="KW-0418">Kinase</keyword>
<dbReference type="InterPro" id="IPR035965">
    <property type="entry name" value="PAS-like_dom_sf"/>
</dbReference>
<dbReference type="InterPro" id="IPR013655">
    <property type="entry name" value="PAS_fold_3"/>
</dbReference>
<dbReference type="GO" id="GO:0005524">
    <property type="term" value="F:ATP binding"/>
    <property type="evidence" value="ECO:0007669"/>
    <property type="project" value="UniProtKB-KW"/>
</dbReference>
<keyword evidence="9" id="KW-0677">Repeat</keyword>
<evidence type="ECO:0000259" key="16">
    <source>
        <dbReference type="PROSITE" id="PS50112"/>
    </source>
</evidence>
<dbReference type="GO" id="GO:0009881">
    <property type="term" value="F:photoreceptor activity"/>
    <property type="evidence" value="ECO:0007669"/>
    <property type="project" value="UniProtKB-KW"/>
</dbReference>
<evidence type="ECO:0000256" key="3">
    <source>
        <dbReference type="ARBA" id="ARBA00022543"/>
    </source>
</evidence>
<dbReference type="GO" id="GO:0004673">
    <property type="term" value="F:protein histidine kinase activity"/>
    <property type="evidence" value="ECO:0007669"/>
    <property type="project" value="UniProtKB-EC"/>
</dbReference>
<gene>
    <name evidence="18" type="ORF">SAMN04487779_100677</name>
</gene>
<name>A0A1G6TJI3_9PROT</name>
<evidence type="ECO:0000256" key="6">
    <source>
        <dbReference type="ARBA" id="ARBA00022630"/>
    </source>
</evidence>
<dbReference type="NCBIfam" id="TIGR00229">
    <property type="entry name" value="sensory_box"/>
    <property type="match status" value="1"/>
</dbReference>
<dbReference type="InterPro" id="IPR000700">
    <property type="entry name" value="PAS-assoc_C"/>
</dbReference>
<dbReference type="SUPFAM" id="SSF55785">
    <property type="entry name" value="PYP-like sensor domain (PAS domain)"/>
    <property type="match status" value="2"/>
</dbReference>
<evidence type="ECO:0000256" key="14">
    <source>
        <dbReference type="ARBA" id="ARBA00023026"/>
    </source>
</evidence>
<dbReference type="PROSITE" id="PS50113">
    <property type="entry name" value="PAC"/>
    <property type="match status" value="1"/>
</dbReference>
<organism evidence="18 19">
    <name type="scientific">Belnapia rosea</name>
    <dbReference type="NCBI Taxonomy" id="938405"/>
    <lineage>
        <taxon>Bacteria</taxon>
        <taxon>Pseudomonadati</taxon>
        <taxon>Pseudomonadota</taxon>
        <taxon>Alphaproteobacteria</taxon>
        <taxon>Acetobacterales</taxon>
        <taxon>Roseomonadaceae</taxon>
        <taxon>Belnapia</taxon>
    </lineage>
</organism>
<dbReference type="InterPro" id="IPR011102">
    <property type="entry name" value="Sig_transdc_His_kinase_HWE"/>
</dbReference>
<feature type="domain" description="PAC" evidence="17">
    <location>
        <begin position="265"/>
        <end position="317"/>
    </location>
</feature>
<dbReference type="CDD" id="cd00130">
    <property type="entry name" value="PAS"/>
    <property type="match status" value="1"/>
</dbReference>
<evidence type="ECO:0000256" key="7">
    <source>
        <dbReference type="ARBA" id="ARBA00022643"/>
    </source>
</evidence>
<protein>
    <recommendedName>
        <fullName evidence="2">histidine kinase</fullName>
        <ecNumber evidence="2">2.7.13.3</ecNumber>
    </recommendedName>
</protein>
<keyword evidence="19" id="KW-1185">Reference proteome</keyword>
<dbReference type="AlphaFoldDB" id="A0A1G6TJI3"/>
<reference evidence="18 19" key="1">
    <citation type="submission" date="2016-10" db="EMBL/GenBank/DDBJ databases">
        <authorList>
            <person name="de Groot N.N."/>
        </authorList>
    </citation>
    <scope>NUCLEOTIDE SEQUENCE [LARGE SCALE GENOMIC DNA]</scope>
    <source>
        <strain evidence="18 19">CPCC 100156</strain>
    </source>
</reference>
<proteinExistence type="predicted"/>
<dbReference type="InterPro" id="IPR000014">
    <property type="entry name" value="PAS"/>
</dbReference>
<keyword evidence="5" id="KW-0716">Sensory transduction</keyword>
<keyword evidence="6" id="KW-0285">Flavoprotein</keyword>
<dbReference type="InterPro" id="IPR029016">
    <property type="entry name" value="GAF-like_dom_sf"/>
</dbReference>
<comment type="catalytic activity">
    <reaction evidence="1">
        <text>ATP + protein L-histidine = ADP + protein N-phospho-L-histidine.</text>
        <dbReference type="EC" id="2.7.13.3"/>
    </reaction>
</comment>
<dbReference type="Gene3D" id="3.30.450.40">
    <property type="match status" value="1"/>
</dbReference>
<keyword evidence="12" id="KW-0067">ATP-binding</keyword>
<evidence type="ECO:0000256" key="9">
    <source>
        <dbReference type="ARBA" id="ARBA00022737"/>
    </source>
</evidence>
<accession>A0A1G6TJI3</accession>
<evidence type="ECO:0000256" key="10">
    <source>
        <dbReference type="ARBA" id="ARBA00022741"/>
    </source>
</evidence>
<evidence type="ECO:0000256" key="4">
    <source>
        <dbReference type="ARBA" id="ARBA00022553"/>
    </source>
</evidence>
<dbReference type="EMBL" id="FMZX01000006">
    <property type="protein sequence ID" value="SDD28577.1"/>
    <property type="molecule type" value="Genomic_DNA"/>
</dbReference>
<keyword evidence="3" id="KW-0600">Photoreceptor protein</keyword>
<keyword evidence="8" id="KW-0808">Transferase</keyword>
<evidence type="ECO:0000313" key="19">
    <source>
        <dbReference type="Proteomes" id="UP000198925"/>
    </source>
</evidence>
<dbReference type="Proteomes" id="UP000198925">
    <property type="component" value="Unassembled WGS sequence"/>
</dbReference>
<dbReference type="SMART" id="SM00911">
    <property type="entry name" value="HWE_HK"/>
    <property type="match status" value="1"/>
</dbReference>
<dbReference type="SMART" id="SM00086">
    <property type="entry name" value="PAC"/>
    <property type="match status" value="2"/>
</dbReference>
<dbReference type="SUPFAM" id="SSF55781">
    <property type="entry name" value="GAF domain-like"/>
    <property type="match status" value="1"/>
</dbReference>
<evidence type="ECO:0000313" key="18">
    <source>
        <dbReference type="EMBL" id="SDD28577.1"/>
    </source>
</evidence>
<evidence type="ECO:0000256" key="12">
    <source>
        <dbReference type="ARBA" id="ARBA00022840"/>
    </source>
</evidence>
<dbReference type="RefSeq" id="WP_090663547.1">
    <property type="nucleotide sequence ID" value="NZ_FMZX01000006.1"/>
</dbReference>
<dbReference type="EC" id="2.7.13.3" evidence="2"/>
<keyword evidence="10" id="KW-0547">Nucleotide-binding</keyword>
<dbReference type="Gene3D" id="3.30.565.10">
    <property type="entry name" value="Histidine kinase-like ATPase, C-terminal domain"/>
    <property type="match status" value="1"/>
</dbReference>
<dbReference type="PANTHER" id="PTHR41523">
    <property type="entry name" value="TWO-COMPONENT SYSTEM SENSOR PROTEIN"/>
    <property type="match status" value="1"/>
</dbReference>
<dbReference type="Gene3D" id="2.10.70.100">
    <property type="match status" value="1"/>
</dbReference>
<evidence type="ECO:0000256" key="13">
    <source>
        <dbReference type="ARBA" id="ARBA00022991"/>
    </source>
</evidence>
<dbReference type="SMART" id="SM00065">
    <property type="entry name" value="GAF"/>
    <property type="match status" value="1"/>
</dbReference>
<evidence type="ECO:0000259" key="17">
    <source>
        <dbReference type="PROSITE" id="PS50113"/>
    </source>
</evidence>
<evidence type="ECO:0000256" key="2">
    <source>
        <dbReference type="ARBA" id="ARBA00012438"/>
    </source>
</evidence>
<keyword evidence="15" id="KW-0675">Receptor</keyword>
<evidence type="ECO:0000256" key="11">
    <source>
        <dbReference type="ARBA" id="ARBA00022777"/>
    </source>
</evidence>
<dbReference type="SMART" id="SM00091">
    <property type="entry name" value="PAS"/>
    <property type="match status" value="2"/>
</dbReference>
<feature type="domain" description="PAS" evidence="16">
    <location>
        <begin position="188"/>
        <end position="262"/>
    </location>
</feature>
<evidence type="ECO:0000256" key="8">
    <source>
        <dbReference type="ARBA" id="ARBA00022679"/>
    </source>
</evidence>
<dbReference type="InterPro" id="IPR001610">
    <property type="entry name" value="PAC"/>
</dbReference>
<dbReference type="STRING" id="938405.SAMN02927895_03291"/>
<dbReference type="InterPro" id="IPR003018">
    <property type="entry name" value="GAF"/>
</dbReference>
<evidence type="ECO:0000256" key="15">
    <source>
        <dbReference type="ARBA" id="ARBA00023170"/>
    </source>
</evidence>
<dbReference type="InterPro" id="IPR036890">
    <property type="entry name" value="HATPase_C_sf"/>
</dbReference>